<organism evidence="1 2">
    <name type="scientific">Bacillus benzoevorans</name>
    <dbReference type="NCBI Taxonomy" id="1456"/>
    <lineage>
        <taxon>Bacteria</taxon>
        <taxon>Bacillati</taxon>
        <taxon>Bacillota</taxon>
        <taxon>Bacilli</taxon>
        <taxon>Bacillales</taxon>
        <taxon>Bacillaceae</taxon>
        <taxon>Bacillus</taxon>
    </lineage>
</organism>
<evidence type="ECO:0000313" key="1">
    <source>
        <dbReference type="EMBL" id="MBB6443493.1"/>
    </source>
</evidence>
<accession>A0A7X0HMP8</accession>
<gene>
    <name evidence="1" type="ORF">HNR53_000081</name>
</gene>
<protein>
    <submittedName>
        <fullName evidence="1">Uncharacterized protein</fullName>
    </submittedName>
</protein>
<dbReference type="Proteomes" id="UP000531594">
    <property type="component" value="Unassembled WGS sequence"/>
</dbReference>
<name>A0A7X0HMP8_9BACI</name>
<dbReference type="RefSeq" id="WP_184521437.1">
    <property type="nucleotide sequence ID" value="NZ_JACHGK010000001.1"/>
</dbReference>
<comment type="caution">
    <text evidence="1">The sequence shown here is derived from an EMBL/GenBank/DDBJ whole genome shotgun (WGS) entry which is preliminary data.</text>
</comment>
<evidence type="ECO:0000313" key="2">
    <source>
        <dbReference type="Proteomes" id="UP000531594"/>
    </source>
</evidence>
<keyword evidence="2" id="KW-1185">Reference proteome</keyword>
<reference evidence="1 2" key="1">
    <citation type="submission" date="2020-08" db="EMBL/GenBank/DDBJ databases">
        <title>Genomic Encyclopedia of Type Strains, Phase IV (KMG-IV): sequencing the most valuable type-strain genomes for metagenomic binning, comparative biology and taxonomic classification.</title>
        <authorList>
            <person name="Goeker M."/>
        </authorList>
    </citation>
    <scope>NUCLEOTIDE SEQUENCE [LARGE SCALE GENOMIC DNA]</scope>
    <source>
        <strain evidence="1 2">DSM 5391</strain>
    </source>
</reference>
<proteinExistence type="predicted"/>
<sequence length="57" mass="6534">MEKFCSVCKADFKDDEQVVLDIMDTLTHEKCYNDNAGFIVTSGEFKEIYESYAALLD</sequence>
<dbReference type="EMBL" id="JACHGK010000001">
    <property type="protein sequence ID" value="MBB6443493.1"/>
    <property type="molecule type" value="Genomic_DNA"/>
</dbReference>
<dbReference type="AlphaFoldDB" id="A0A7X0HMP8"/>